<protein>
    <submittedName>
        <fullName evidence="7">Glycosyltransferase</fullName>
    </submittedName>
</protein>
<proteinExistence type="inferred from homology"/>
<sequence>MGKKISVIIPTYCRPALLTECLKTLAQQHFDRDAFEVIVVSDGPDLLTKQVVVSWKHTSLLDIVYMPLDAKKGPAAARNAGWKLAKGPLVAFTDDDTRPDPFWLQQIWEAWAGEPLMAFTGRLIVPLPPAPTDYEWNTAQLETARFITANCVCTREALEQTGGFDERFEMAWREDSDLEFRLLQQNIPIRHLPDAIVVHPVRAAGWGVSLREQRKAMFNALLYKKFPKLYRKWIHPRPLWEYYGMIIFCLVMLGALLSGAGSVALLALLGWMILLTAFIRRRLAHTSRAWPHVVEMIITSVLIPFLSVYWNLYGAWRYKVLYW</sequence>
<dbReference type="RefSeq" id="WP_149837772.1">
    <property type="nucleotide sequence ID" value="NZ_VUOC01000002.1"/>
</dbReference>
<evidence type="ECO:0000256" key="4">
    <source>
        <dbReference type="SAM" id="Phobius"/>
    </source>
</evidence>
<reference evidence="7 8" key="2">
    <citation type="submission" date="2019-09" db="EMBL/GenBank/DDBJ databases">
        <authorList>
            <person name="Jin C."/>
        </authorList>
    </citation>
    <scope>NUCLEOTIDE SEQUENCE [LARGE SCALE GENOMIC DNA]</scope>
    <source>
        <strain evidence="7 8">BN140078</strain>
    </source>
</reference>
<dbReference type="InterPro" id="IPR029044">
    <property type="entry name" value="Nucleotide-diphossugar_trans"/>
</dbReference>
<evidence type="ECO:0000259" key="5">
    <source>
        <dbReference type="Pfam" id="PF00535"/>
    </source>
</evidence>
<comment type="caution">
    <text evidence="7">The sequence shown here is derived from an EMBL/GenBank/DDBJ whole genome shotgun (WGS) entry which is preliminary data.</text>
</comment>
<evidence type="ECO:0000256" key="1">
    <source>
        <dbReference type="ARBA" id="ARBA00006739"/>
    </source>
</evidence>
<dbReference type="CDD" id="cd00761">
    <property type="entry name" value="Glyco_tranf_GTA_type"/>
    <property type="match status" value="1"/>
</dbReference>
<dbReference type="PANTHER" id="PTHR43179">
    <property type="entry name" value="RHAMNOSYLTRANSFERASE WBBL"/>
    <property type="match status" value="1"/>
</dbReference>
<dbReference type="GO" id="GO:0016757">
    <property type="term" value="F:glycosyltransferase activity"/>
    <property type="evidence" value="ECO:0007669"/>
    <property type="project" value="UniProtKB-KW"/>
</dbReference>
<keyword evidence="3 7" id="KW-0808">Transferase</keyword>
<evidence type="ECO:0000313" key="7">
    <source>
        <dbReference type="EMBL" id="KAA2242897.1"/>
    </source>
</evidence>
<evidence type="ECO:0000259" key="6">
    <source>
        <dbReference type="Pfam" id="PF13632"/>
    </source>
</evidence>
<organism evidence="7 8">
    <name type="scientific">Chitinophaga agrisoli</name>
    <dbReference type="NCBI Taxonomy" id="2607653"/>
    <lineage>
        <taxon>Bacteria</taxon>
        <taxon>Pseudomonadati</taxon>
        <taxon>Bacteroidota</taxon>
        <taxon>Chitinophagia</taxon>
        <taxon>Chitinophagales</taxon>
        <taxon>Chitinophagaceae</taxon>
        <taxon>Chitinophaga</taxon>
    </lineage>
</organism>
<dbReference type="InterPro" id="IPR001173">
    <property type="entry name" value="Glyco_trans_2-like"/>
</dbReference>
<feature type="transmembrane region" description="Helical" evidence="4">
    <location>
        <begin position="263"/>
        <end position="281"/>
    </location>
</feature>
<reference evidence="7 8" key="1">
    <citation type="submission" date="2019-09" db="EMBL/GenBank/DDBJ databases">
        <title>Chitinophaga ginsengihumi sp. nov., isolated from soil of ginseng rhizosphere.</title>
        <authorList>
            <person name="Lee J."/>
        </authorList>
    </citation>
    <scope>NUCLEOTIDE SEQUENCE [LARGE SCALE GENOMIC DNA]</scope>
    <source>
        <strain evidence="7 8">BN140078</strain>
    </source>
</reference>
<dbReference type="Proteomes" id="UP000324611">
    <property type="component" value="Unassembled WGS sequence"/>
</dbReference>
<keyword evidence="4" id="KW-0812">Transmembrane</keyword>
<dbReference type="Gene3D" id="3.90.550.10">
    <property type="entry name" value="Spore Coat Polysaccharide Biosynthesis Protein SpsA, Chain A"/>
    <property type="match status" value="1"/>
</dbReference>
<feature type="domain" description="Glycosyltransferase 2-like" evidence="6">
    <location>
        <begin position="142"/>
        <end position="275"/>
    </location>
</feature>
<dbReference type="SUPFAM" id="SSF53448">
    <property type="entry name" value="Nucleotide-diphospho-sugar transferases"/>
    <property type="match status" value="1"/>
</dbReference>
<evidence type="ECO:0000313" key="8">
    <source>
        <dbReference type="Proteomes" id="UP000324611"/>
    </source>
</evidence>
<feature type="domain" description="Glycosyltransferase 2-like" evidence="5">
    <location>
        <begin position="6"/>
        <end position="121"/>
    </location>
</feature>
<comment type="similarity">
    <text evidence="1">Belongs to the glycosyltransferase 2 family.</text>
</comment>
<name>A0A5B2VXB7_9BACT</name>
<dbReference type="Pfam" id="PF00535">
    <property type="entry name" value="Glycos_transf_2"/>
    <property type="match status" value="1"/>
</dbReference>
<dbReference type="AlphaFoldDB" id="A0A5B2VXB7"/>
<keyword evidence="8" id="KW-1185">Reference proteome</keyword>
<evidence type="ECO:0000256" key="2">
    <source>
        <dbReference type="ARBA" id="ARBA00022676"/>
    </source>
</evidence>
<gene>
    <name evidence="7" type="ORF">F0L74_10235</name>
</gene>
<accession>A0A5B2VXB7</accession>
<dbReference type="Pfam" id="PF13632">
    <property type="entry name" value="Glyco_trans_2_3"/>
    <property type="match status" value="1"/>
</dbReference>
<keyword evidence="4" id="KW-1133">Transmembrane helix</keyword>
<keyword evidence="2" id="KW-0328">Glycosyltransferase</keyword>
<dbReference type="EMBL" id="VUOC01000002">
    <property type="protein sequence ID" value="KAA2242897.1"/>
    <property type="molecule type" value="Genomic_DNA"/>
</dbReference>
<dbReference type="PANTHER" id="PTHR43179:SF12">
    <property type="entry name" value="GALACTOFURANOSYLTRANSFERASE GLFT2"/>
    <property type="match status" value="1"/>
</dbReference>
<evidence type="ECO:0000256" key="3">
    <source>
        <dbReference type="ARBA" id="ARBA00022679"/>
    </source>
</evidence>
<feature type="transmembrane region" description="Helical" evidence="4">
    <location>
        <begin position="239"/>
        <end position="257"/>
    </location>
</feature>
<feature type="transmembrane region" description="Helical" evidence="4">
    <location>
        <begin position="293"/>
        <end position="313"/>
    </location>
</feature>
<keyword evidence="4" id="KW-0472">Membrane</keyword>